<dbReference type="Proteomes" id="UP000308600">
    <property type="component" value="Unassembled WGS sequence"/>
</dbReference>
<proteinExistence type="predicted"/>
<evidence type="ECO:0000313" key="2">
    <source>
        <dbReference type="Proteomes" id="UP000308600"/>
    </source>
</evidence>
<gene>
    <name evidence="1" type="ORF">BDN72DRAFT_843591</name>
</gene>
<reference evidence="1 2" key="1">
    <citation type="journal article" date="2019" name="Nat. Ecol. Evol.">
        <title>Megaphylogeny resolves global patterns of mushroom evolution.</title>
        <authorList>
            <person name="Varga T."/>
            <person name="Krizsan K."/>
            <person name="Foldi C."/>
            <person name="Dima B."/>
            <person name="Sanchez-Garcia M."/>
            <person name="Sanchez-Ramirez S."/>
            <person name="Szollosi G.J."/>
            <person name="Szarkandi J.G."/>
            <person name="Papp V."/>
            <person name="Albert L."/>
            <person name="Andreopoulos W."/>
            <person name="Angelini C."/>
            <person name="Antonin V."/>
            <person name="Barry K.W."/>
            <person name="Bougher N.L."/>
            <person name="Buchanan P."/>
            <person name="Buyck B."/>
            <person name="Bense V."/>
            <person name="Catcheside P."/>
            <person name="Chovatia M."/>
            <person name="Cooper J."/>
            <person name="Damon W."/>
            <person name="Desjardin D."/>
            <person name="Finy P."/>
            <person name="Geml J."/>
            <person name="Haridas S."/>
            <person name="Hughes K."/>
            <person name="Justo A."/>
            <person name="Karasinski D."/>
            <person name="Kautmanova I."/>
            <person name="Kiss B."/>
            <person name="Kocsube S."/>
            <person name="Kotiranta H."/>
            <person name="LaButti K.M."/>
            <person name="Lechner B.E."/>
            <person name="Liimatainen K."/>
            <person name="Lipzen A."/>
            <person name="Lukacs Z."/>
            <person name="Mihaltcheva S."/>
            <person name="Morgado L.N."/>
            <person name="Niskanen T."/>
            <person name="Noordeloos M.E."/>
            <person name="Ohm R.A."/>
            <person name="Ortiz-Santana B."/>
            <person name="Ovrebo C."/>
            <person name="Racz N."/>
            <person name="Riley R."/>
            <person name="Savchenko A."/>
            <person name="Shiryaev A."/>
            <person name="Soop K."/>
            <person name="Spirin V."/>
            <person name="Szebenyi C."/>
            <person name="Tomsovsky M."/>
            <person name="Tulloss R.E."/>
            <person name="Uehling J."/>
            <person name="Grigoriev I.V."/>
            <person name="Vagvolgyi C."/>
            <person name="Papp T."/>
            <person name="Martin F.M."/>
            <person name="Miettinen O."/>
            <person name="Hibbett D.S."/>
            <person name="Nagy L.G."/>
        </authorList>
    </citation>
    <scope>NUCLEOTIDE SEQUENCE [LARGE SCALE GENOMIC DNA]</scope>
    <source>
        <strain evidence="1 2">NL-1719</strain>
    </source>
</reference>
<keyword evidence="2" id="KW-1185">Reference proteome</keyword>
<name>A0ACD3ANX9_9AGAR</name>
<protein>
    <submittedName>
        <fullName evidence="1">Uncharacterized protein</fullName>
    </submittedName>
</protein>
<organism evidence="1 2">
    <name type="scientific">Pluteus cervinus</name>
    <dbReference type="NCBI Taxonomy" id="181527"/>
    <lineage>
        <taxon>Eukaryota</taxon>
        <taxon>Fungi</taxon>
        <taxon>Dikarya</taxon>
        <taxon>Basidiomycota</taxon>
        <taxon>Agaricomycotina</taxon>
        <taxon>Agaricomycetes</taxon>
        <taxon>Agaricomycetidae</taxon>
        <taxon>Agaricales</taxon>
        <taxon>Pluteineae</taxon>
        <taxon>Pluteaceae</taxon>
        <taxon>Pluteus</taxon>
    </lineage>
</organism>
<sequence length="170" mass="19811">MGFIGEIQYADTHFNVIRAALMRRSRIEAKKHAVHLRKLNGFLIMNLPLEIIFSIFEYLHPIDIYHLSLSSPIFQNLLNDQPTFLKNLYQSHGIPLWPLDIPYERWSDLLFGDAICDRCQKYIALPDFVHRQRICSNCFQTGFSYTYPSGMIVPKGYRQCQCIPTPLLST</sequence>
<accession>A0ACD3ANX9</accession>
<dbReference type="EMBL" id="ML208389">
    <property type="protein sequence ID" value="TFK66964.1"/>
    <property type="molecule type" value="Genomic_DNA"/>
</dbReference>
<evidence type="ECO:0000313" key="1">
    <source>
        <dbReference type="EMBL" id="TFK66964.1"/>
    </source>
</evidence>